<gene>
    <name evidence="1" type="ordered locus">SVEN_2115</name>
</gene>
<dbReference type="AlphaFoldDB" id="F2RL12"/>
<feature type="non-terminal residue" evidence="1">
    <location>
        <position position="1"/>
    </location>
</feature>
<evidence type="ECO:0000313" key="1">
    <source>
        <dbReference type="EMBL" id="CCA55401.1"/>
    </source>
</evidence>
<organism evidence="1 2">
    <name type="scientific">Streptomyces venezuelae (strain ATCC 10712 / CBS 650.69 / DSM 40230 / JCM 4526 / NBRC 13096 / PD 04745)</name>
    <dbReference type="NCBI Taxonomy" id="953739"/>
    <lineage>
        <taxon>Bacteria</taxon>
        <taxon>Bacillati</taxon>
        <taxon>Actinomycetota</taxon>
        <taxon>Actinomycetes</taxon>
        <taxon>Kitasatosporales</taxon>
        <taxon>Streptomycetaceae</taxon>
        <taxon>Streptomyces</taxon>
    </lineage>
</organism>
<keyword evidence="2" id="KW-1185">Reference proteome</keyword>
<dbReference type="EMBL" id="FR845719">
    <property type="protein sequence ID" value="CCA55401.1"/>
    <property type="molecule type" value="Genomic_DNA"/>
</dbReference>
<evidence type="ECO:0000313" key="2">
    <source>
        <dbReference type="Proteomes" id="UP000006854"/>
    </source>
</evidence>
<proteinExistence type="predicted"/>
<name>F2RL12_STRVP</name>
<dbReference type="KEGG" id="sve:SVEN_2115"/>
<dbReference type="HOGENOM" id="CLU_2020282_0_0_11"/>
<dbReference type="Proteomes" id="UP000006854">
    <property type="component" value="Chromosome"/>
</dbReference>
<accession>F2RL12</accession>
<sequence length="123" mass="11996">GCLPGCGLGAVQARRTAACPEEEGVLALGFGGEPGLASGLGVGGSLHGGLDPLLGESLGGLLLGDVRHGDHRPLRTKEAAACAALSASDIGGYSITIDPLPFLRPTAIRRRGAGTVAASTAGA</sequence>
<reference evidence="1 2" key="1">
    <citation type="journal article" date="2011" name="BMC Genomics">
        <title>Genome-wide analysis of the role of GlnR in Streptomyces venezuelae provides new insights into global nitrogen regulation in actinomycetes.</title>
        <authorList>
            <person name="Pullan S.T."/>
            <person name="Bibb M.J."/>
            <person name="Merrick M."/>
        </authorList>
    </citation>
    <scope>NUCLEOTIDE SEQUENCE [LARGE SCALE GENOMIC DNA]</scope>
    <source>
        <strain evidence="1">ATCC 10712</strain>
    </source>
</reference>
<feature type="non-terminal residue" evidence="1">
    <location>
        <position position="123"/>
    </location>
</feature>
<protein>
    <submittedName>
        <fullName evidence="1">Uncharacterized protein</fullName>
    </submittedName>
</protein>